<dbReference type="GO" id="GO:0016620">
    <property type="term" value="F:oxidoreductase activity, acting on the aldehyde or oxo group of donors, NAD or NADP as acceptor"/>
    <property type="evidence" value="ECO:0007669"/>
    <property type="project" value="InterPro"/>
</dbReference>
<dbReference type="Gene3D" id="3.40.309.10">
    <property type="entry name" value="Aldehyde Dehydrogenase, Chain A, domain 2"/>
    <property type="match status" value="1"/>
</dbReference>
<keyword evidence="7" id="KW-1185">Reference proteome</keyword>
<dbReference type="RefSeq" id="WP_092081432.1">
    <property type="nucleotide sequence ID" value="NZ_FOYI01000009.1"/>
</dbReference>
<comment type="similarity">
    <text evidence="1 4">Belongs to the aldehyde dehydrogenase family.</text>
</comment>
<evidence type="ECO:0000256" key="2">
    <source>
        <dbReference type="ARBA" id="ARBA00023002"/>
    </source>
</evidence>
<dbReference type="PROSITE" id="PS00070">
    <property type="entry name" value="ALDEHYDE_DEHYDR_CYS"/>
    <property type="match status" value="1"/>
</dbReference>
<feature type="domain" description="Aldehyde dehydrogenase" evidence="5">
    <location>
        <begin position="33"/>
        <end position="491"/>
    </location>
</feature>
<dbReference type="Proteomes" id="UP000199302">
    <property type="component" value="Unassembled WGS sequence"/>
</dbReference>
<dbReference type="SUPFAM" id="SSF53720">
    <property type="entry name" value="ALDH-like"/>
    <property type="match status" value="1"/>
</dbReference>
<dbReference type="InterPro" id="IPR015590">
    <property type="entry name" value="Aldehyde_DH_dom"/>
</dbReference>
<dbReference type="InterPro" id="IPR016161">
    <property type="entry name" value="Ald_DH/histidinol_DH"/>
</dbReference>
<dbReference type="InterPro" id="IPR029510">
    <property type="entry name" value="Ald_DH_CS_GLU"/>
</dbReference>
<keyword evidence="2 4" id="KW-0560">Oxidoreductase</keyword>
<sequence length="496" mass="52378">MTFHHSDFLTPEDVFSEFGGVNLVNGAQCQTAAQLDVINPATGAVIGHAAASDAAETDAAVAAAKAAQIGWARIPARERGKQVAAAARAVAAEAEIIAQVLARETGKAIRTECRGEVSVAADIVEFYGNLGSELKGQTVPYNPRMLTMTTREPLGVVAAIVPWNVPLVLFALKVGPALVAGNSVVVKASEEAPFATFLMADLMMRHLPAGVLNVINGTGTICGDALTRNPDVAKISFTGSEAVGETINRIGAERIIPVSLELGGKSPMIVCADADLDKAVAGAISGMRFTRQGQSCTAASRIYLHDSLHDAFMEKLGAALNGLRIGDPLDEATDVGTVINARQVATINRYIALAEETPGATVTRFGDLPQDAHLRPDLFLQPTLLQGLPDDHPCVMEEIFGPVAVIQRWSDYETVIAQANSTHYGLAASVWTQSLSTALDSTARLNAGYVQVNQNLTIQPNVSYGGFGRSGQGKEASLEAMVEHFTRSKTIVMSFD</sequence>
<evidence type="ECO:0000256" key="1">
    <source>
        <dbReference type="ARBA" id="ARBA00009986"/>
    </source>
</evidence>
<dbReference type="PROSITE" id="PS00687">
    <property type="entry name" value="ALDEHYDE_DEHYDR_GLU"/>
    <property type="match status" value="1"/>
</dbReference>
<proteinExistence type="inferred from homology"/>
<dbReference type="PANTHER" id="PTHR11699">
    <property type="entry name" value="ALDEHYDE DEHYDROGENASE-RELATED"/>
    <property type="match status" value="1"/>
</dbReference>
<organism evidence="6 7">
    <name type="scientific">Poseidonocella sedimentorum</name>
    <dbReference type="NCBI Taxonomy" id="871652"/>
    <lineage>
        <taxon>Bacteria</taxon>
        <taxon>Pseudomonadati</taxon>
        <taxon>Pseudomonadota</taxon>
        <taxon>Alphaproteobacteria</taxon>
        <taxon>Rhodobacterales</taxon>
        <taxon>Roseobacteraceae</taxon>
        <taxon>Poseidonocella</taxon>
    </lineage>
</organism>
<evidence type="ECO:0000313" key="7">
    <source>
        <dbReference type="Proteomes" id="UP000199302"/>
    </source>
</evidence>
<dbReference type="EMBL" id="FOYI01000009">
    <property type="protein sequence ID" value="SFR14666.1"/>
    <property type="molecule type" value="Genomic_DNA"/>
</dbReference>
<dbReference type="InterPro" id="IPR016160">
    <property type="entry name" value="Ald_DH_CS_CYS"/>
</dbReference>
<feature type="active site" evidence="3">
    <location>
        <position position="261"/>
    </location>
</feature>
<dbReference type="FunFam" id="3.40.605.10:FF:000007">
    <property type="entry name" value="NAD/NADP-dependent betaine aldehyde dehydrogenase"/>
    <property type="match status" value="1"/>
</dbReference>
<dbReference type="OrthoDB" id="9772584at2"/>
<accession>A0A1I6EAC6</accession>
<gene>
    <name evidence="6" type="ORF">SAMN04515673_10911</name>
</gene>
<evidence type="ECO:0000313" key="6">
    <source>
        <dbReference type="EMBL" id="SFR14666.1"/>
    </source>
</evidence>
<dbReference type="STRING" id="871652.SAMN04515673_10911"/>
<protein>
    <submittedName>
        <fullName evidence="6">Sulfoacetaldehyde dehydrogenase</fullName>
    </submittedName>
</protein>
<dbReference type="InterPro" id="IPR016162">
    <property type="entry name" value="Ald_DH_N"/>
</dbReference>
<dbReference type="InterPro" id="IPR016163">
    <property type="entry name" value="Ald_DH_C"/>
</dbReference>
<dbReference type="AlphaFoldDB" id="A0A1I6EAC6"/>
<evidence type="ECO:0000256" key="4">
    <source>
        <dbReference type="RuleBase" id="RU003345"/>
    </source>
</evidence>
<evidence type="ECO:0000259" key="5">
    <source>
        <dbReference type="Pfam" id="PF00171"/>
    </source>
</evidence>
<dbReference type="Pfam" id="PF00171">
    <property type="entry name" value="Aldedh"/>
    <property type="match status" value="1"/>
</dbReference>
<evidence type="ECO:0000256" key="3">
    <source>
        <dbReference type="PROSITE-ProRule" id="PRU10007"/>
    </source>
</evidence>
<reference evidence="6 7" key="1">
    <citation type="submission" date="2016-10" db="EMBL/GenBank/DDBJ databases">
        <authorList>
            <person name="de Groot N.N."/>
        </authorList>
    </citation>
    <scope>NUCLEOTIDE SEQUENCE [LARGE SCALE GENOMIC DNA]</scope>
    <source>
        <strain evidence="7">KMM 9023,NRIC 0796,JCM 17311,KCTC 23692</strain>
    </source>
</reference>
<dbReference type="Gene3D" id="3.40.605.10">
    <property type="entry name" value="Aldehyde Dehydrogenase, Chain A, domain 1"/>
    <property type="match status" value="1"/>
</dbReference>
<name>A0A1I6EAC6_9RHOB</name>